<evidence type="ECO:0000256" key="6">
    <source>
        <dbReference type="SAM" id="SignalP"/>
    </source>
</evidence>
<dbReference type="InterPro" id="IPR050738">
    <property type="entry name" value="Sulfatase"/>
</dbReference>
<feature type="compositionally biased region" description="Basic and acidic residues" evidence="5">
    <location>
        <begin position="440"/>
        <end position="463"/>
    </location>
</feature>
<proteinExistence type="inferred from homology"/>
<feature type="region of interest" description="Disordered" evidence="5">
    <location>
        <begin position="411"/>
        <end position="463"/>
    </location>
</feature>
<gene>
    <name evidence="8" type="ORF">RMSM_06283</name>
</gene>
<keyword evidence="6" id="KW-0732">Signal</keyword>
<keyword evidence="9" id="KW-1185">Reference proteome</keyword>
<feature type="domain" description="Sulfatase N-terminal" evidence="7">
    <location>
        <begin position="41"/>
        <end position="344"/>
    </location>
</feature>
<keyword evidence="2" id="KW-0479">Metal-binding</keyword>
<dbReference type="PROSITE" id="PS00523">
    <property type="entry name" value="SULFATASE_1"/>
    <property type="match status" value="1"/>
</dbReference>
<evidence type="ECO:0000313" key="8">
    <source>
        <dbReference type="EMBL" id="EMI16789.1"/>
    </source>
</evidence>
<reference evidence="8 9" key="1">
    <citation type="journal article" date="2013" name="Mar. Genomics">
        <title>Expression of sulfatases in Rhodopirellula baltica and the diversity of sulfatases in the genus Rhodopirellula.</title>
        <authorList>
            <person name="Wegner C.E."/>
            <person name="Richter-Heitmann T."/>
            <person name="Klindworth A."/>
            <person name="Klockow C."/>
            <person name="Richter M."/>
            <person name="Achstetter T."/>
            <person name="Glockner F.O."/>
            <person name="Harder J."/>
        </authorList>
    </citation>
    <scope>NUCLEOTIDE SEQUENCE [LARGE SCALE GENOMIC DNA]</scope>
    <source>
        <strain evidence="8 9">SM1</strain>
    </source>
</reference>
<evidence type="ECO:0000256" key="4">
    <source>
        <dbReference type="ARBA" id="ARBA00022837"/>
    </source>
</evidence>
<dbReference type="PATRIC" id="fig|1265738.3.peg.6264"/>
<comment type="caution">
    <text evidence="8">The sequence shown here is derived from an EMBL/GenBank/DDBJ whole genome shotgun (WGS) entry which is preliminary data.</text>
</comment>
<name>M5RS76_9BACT</name>
<evidence type="ECO:0000256" key="5">
    <source>
        <dbReference type="SAM" id="MobiDB-lite"/>
    </source>
</evidence>
<dbReference type="InterPro" id="IPR000917">
    <property type="entry name" value="Sulfatase_N"/>
</dbReference>
<dbReference type="InterPro" id="IPR017850">
    <property type="entry name" value="Alkaline_phosphatase_core_sf"/>
</dbReference>
<dbReference type="PANTHER" id="PTHR42693">
    <property type="entry name" value="ARYLSULFATASE FAMILY MEMBER"/>
    <property type="match status" value="1"/>
</dbReference>
<dbReference type="EMBL" id="ANOG01000911">
    <property type="protein sequence ID" value="EMI16789.1"/>
    <property type="molecule type" value="Genomic_DNA"/>
</dbReference>
<dbReference type="PANTHER" id="PTHR42693:SF53">
    <property type="entry name" value="ENDO-4-O-SULFATASE"/>
    <property type="match status" value="1"/>
</dbReference>
<evidence type="ECO:0000313" key="9">
    <source>
        <dbReference type="Proteomes" id="UP000011991"/>
    </source>
</evidence>
<dbReference type="SUPFAM" id="SSF53649">
    <property type="entry name" value="Alkaline phosphatase-like"/>
    <property type="match status" value="1"/>
</dbReference>
<dbReference type="InterPro" id="IPR024607">
    <property type="entry name" value="Sulfatase_CS"/>
</dbReference>
<dbReference type="Gene3D" id="3.40.720.10">
    <property type="entry name" value="Alkaline Phosphatase, subunit A"/>
    <property type="match status" value="1"/>
</dbReference>
<dbReference type="AlphaFoldDB" id="M5RS76"/>
<sequence length="463" mass="52965">MNMSRNFKPLSIFLLLPLLFGVGILSRSADAQEANDLTVKPNVILILADDMGIGDLGCRNGNRNRTPNLDRLKKESVWFENAYSAAPVCAPARASLFTGRYPHRTGVVTLNQQRYPQLTRLRKDETTLANLFQDSAYTTGLIGKWHCGDGAEYQPMARGFDEFEGFVDHMHVPSYFDYKLRVQGQLHAESNQYLTNDLSDRAVHFIRRHQQHPFFLHLAHYAPHRPLGAPENRIQPYLNKGFDRDTATVYAMIEIMDEGIGELLSELDRLKLREKTILIFASDNGPDPLVSSRFNAELRGTKYTVYEGGIHVPLMIRWPEQLVASERDEVIHFADVLPTLMDLCQLEIPGHLKLDGRSLAGLLRGQPVKDALPQPHFWQWNRKDPLYSHNAAMREGDWKLVRPYVTRSIPKEESKRPPALYDLSSDPTESHDVSAQYPERAARMNEALDRWSDEVERDRQRVP</sequence>
<organism evidence="8 9">
    <name type="scientific">Rhodopirellula maiorica SM1</name>
    <dbReference type="NCBI Taxonomy" id="1265738"/>
    <lineage>
        <taxon>Bacteria</taxon>
        <taxon>Pseudomonadati</taxon>
        <taxon>Planctomycetota</taxon>
        <taxon>Planctomycetia</taxon>
        <taxon>Pirellulales</taxon>
        <taxon>Pirellulaceae</taxon>
        <taxon>Novipirellula</taxon>
    </lineage>
</organism>
<dbReference type="GO" id="GO:0004065">
    <property type="term" value="F:arylsulfatase activity"/>
    <property type="evidence" value="ECO:0007669"/>
    <property type="project" value="TreeGrafter"/>
</dbReference>
<dbReference type="Proteomes" id="UP000011991">
    <property type="component" value="Unassembled WGS sequence"/>
</dbReference>
<dbReference type="GO" id="GO:0046872">
    <property type="term" value="F:metal ion binding"/>
    <property type="evidence" value="ECO:0007669"/>
    <property type="project" value="UniProtKB-KW"/>
</dbReference>
<keyword evidence="3" id="KW-0378">Hydrolase</keyword>
<evidence type="ECO:0000256" key="3">
    <source>
        <dbReference type="ARBA" id="ARBA00022801"/>
    </source>
</evidence>
<protein>
    <submittedName>
        <fullName evidence="8">Arylsulfatase A</fullName>
    </submittedName>
</protein>
<keyword evidence="4" id="KW-0106">Calcium</keyword>
<dbReference type="CDD" id="cd16146">
    <property type="entry name" value="ARS_like"/>
    <property type="match status" value="1"/>
</dbReference>
<evidence type="ECO:0000256" key="1">
    <source>
        <dbReference type="ARBA" id="ARBA00008779"/>
    </source>
</evidence>
<feature type="chain" id="PRO_5004070991" evidence="6">
    <location>
        <begin position="32"/>
        <end position="463"/>
    </location>
</feature>
<dbReference type="Gene3D" id="3.30.1120.10">
    <property type="match status" value="1"/>
</dbReference>
<evidence type="ECO:0000256" key="2">
    <source>
        <dbReference type="ARBA" id="ARBA00022723"/>
    </source>
</evidence>
<accession>M5RS76</accession>
<dbReference type="Pfam" id="PF00884">
    <property type="entry name" value="Sulfatase"/>
    <property type="match status" value="1"/>
</dbReference>
<feature type="signal peptide" evidence="6">
    <location>
        <begin position="1"/>
        <end position="31"/>
    </location>
</feature>
<evidence type="ECO:0000259" key="7">
    <source>
        <dbReference type="Pfam" id="PF00884"/>
    </source>
</evidence>
<comment type="similarity">
    <text evidence="1">Belongs to the sulfatase family.</text>
</comment>